<dbReference type="OrthoDB" id="9342475at2"/>
<dbReference type="RefSeq" id="WP_089849339.1">
    <property type="nucleotide sequence ID" value="NZ_FNEJ01000016.1"/>
</dbReference>
<proteinExistence type="predicted"/>
<accession>A0A1G8QJ38</accession>
<protein>
    <submittedName>
        <fullName evidence="1">Uncharacterized protein</fullName>
    </submittedName>
</protein>
<dbReference type="Proteomes" id="UP000199093">
    <property type="component" value="Unassembled WGS sequence"/>
</dbReference>
<evidence type="ECO:0000313" key="2">
    <source>
        <dbReference type="Proteomes" id="UP000199093"/>
    </source>
</evidence>
<dbReference type="AlphaFoldDB" id="A0A1G8QJ38"/>
<keyword evidence="2" id="KW-1185">Reference proteome</keyword>
<sequence>MAGVCRGAAELDPEDGIAGITAPFLSGVTDLELTSAGGQVVIYAATRGGAWVAAWSLNSPCTPALLQRFDMSNGPGIAGASAVVSADLDGEV</sequence>
<reference evidence="2" key="1">
    <citation type="submission" date="2016-10" db="EMBL/GenBank/DDBJ databases">
        <authorList>
            <person name="Varghese N."/>
            <person name="Submissions S."/>
        </authorList>
    </citation>
    <scope>NUCLEOTIDE SEQUENCE [LARGE SCALE GENOMIC DNA]</scope>
    <source>
        <strain evidence="2">DSM 26424</strain>
    </source>
</reference>
<organism evidence="1 2">
    <name type="scientific">Salipiger marinus</name>
    <dbReference type="NCBI Taxonomy" id="555512"/>
    <lineage>
        <taxon>Bacteria</taxon>
        <taxon>Pseudomonadati</taxon>
        <taxon>Pseudomonadota</taxon>
        <taxon>Alphaproteobacteria</taxon>
        <taxon>Rhodobacterales</taxon>
        <taxon>Roseobacteraceae</taxon>
        <taxon>Salipiger</taxon>
    </lineage>
</organism>
<name>A0A1G8QJ38_9RHOB</name>
<dbReference type="EMBL" id="FNEJ01000016">
    <property type="protein sequence ID" value="SDJ04809.1"/>
    <property type="molecule type" value="Genomic_DNA"/>
</dbReference>
<evidence type="ECO:0000313" key="1">
    <source>
        <dbReference type="EMBL" id="SDJ04809.1"/>
    </source>
</evidence>
<gene>
    <name evidence="1" type="ORF">SAMN04487993_101620</name>
</gene>